<evidence type="ECO:0000256" key="2">
    <source>
        <dbReference type="ARBA" id="ARBA00023027"/>
    </source>
</evidence>
<comment type="caution">
    <text evidence="4">The sequence shown here is derived from an EMBL/GenBank/DDBJ whole genome shotgun (WGS) entry which is preliminary data.</text>
</comment>
<dbReference type="RefSeq" id="WP_305750287.1">
    <property type="nucleotide sequence ID" value="NZ_JAUZEE010000007.1"/>
</dbReference>
<feature type="domain" description="D-isomer specific 2-hydroxyacid dehydrogenase NAD-binding" evidence="3">
    <location>
        <begin position="113"/>
        <end position="287"/>
    </location>
</feature>
<dbReference type="Proteomes" id="UP001235760">
    <property type="component" value="Unassembled WGS sequence"/>
</dbReference>
<sequence>MTEPLTEPTLLLTGRWDRGERDDWHRALAERLPEARWVLDAPATPEEAGRIDVAIVANPAPAVLRGLPRLRLVQSLWAGVEKLLADDSVPAGLPIARMVDPAMNAAMAETALWAVLMLHRGFHRYAQAQREGLWAPHPQRRADEVRVAVLGLGQMGRTAALRLRAQGYDVTGWGATPRLADPDGLACTSGPQALGPLLARSEIVVNLLPLTPATRGLIDARFLAALPRGAAVVNLARGAHLVEADLLAALASGQLGHAVLDVFATEPLPAGHAFWSHPGVTLLPHAAAMTDLRSAADVAVANVRAALAGQPVRHRVDRARGY</sequence>
<keyword evidence="5" id="KW-1185">Reference proteome</keyword>
<keyword evidence="2" id="KW-0520">NAD</keyword>
<evidence type="ECO:0000259" key="3">
    <source>
        <dbReference type="Pfam" id="PF02826"/>
    </source>
</evidence>
<organism evidence="4 5">
    <name type="scientific">Leptothrix discophora</name>
    <dbReference type="NCBI Taxonomy" id="89"/>
    <lineage>
        <taxon>Bacteria</taxon>
        <taxon>Pseudomonadati</taxon>
        <taxon>Pseudomonadota</taxon>
        <taxon>Betaproteobacteria</taxon>
        <taxon>Burkholderiales</taxon>
        <taxon>Sphaerotilaceae</taxon>
        <taxon>Leptothrix</taxon>
    </lineage>
</organism>
<dbReference type="PANTHER" id="PTHR43333:SF1">
    <property type="entry name" value="D-ISOMER SPECIFIC 2-HYDROXYACID DEHYDROGENASE NAD-BINDING DOMAIN-CONTAINING PROTEIN"/>
    <property type="match status" value="1"/>
</dbReference>
<dbReference type="Gene3D" id="3.40.50.720">
    <property type="entry name" value="NAD(P)-binding Rossmann-like Domain"/>
    <property type="match status" value="2"/>
</dbReference>
<proteinExistence type="predicted"/>
<dbReference type="EMBL" id="JAUZEE010000007">
    <property type="protein sequence ID" value="MDP4301742.1"/>
    <property type="molecule type" value="Genomic_DNA"/>
</dbReference>
<accession>A0ABT9G657</accession>
<evidence type="ECO:0000313" key="4">
    <source>
        <dbReference type="EMBL" id="MDP4301742.1"/>
    </source>
</evidence>
<dbReference type="CDD" id="cd12164">
    <property type="entry name" value="GDH_like_2"/>
    <property type="match status" value="1"/>
</dbReference>
<protein>
    <submittedName>
        <fullName evidence="4">Glyoxylate/hydroxypyruvate reductase A</fullName>
    </submittedName>
</protein>
<dbReference type="InterPro" id="IPR036291">
    <property type="entry name" value="NAD(P)-bd_dom_sf"/>
</dbReference>
<dbReference type="SUPFAM" id="SSF51735">
    <property type="entry name" value="NAD(P)-binding Rossmann-fold domains"/>
    <property type="match status" value="1"/>
</dbReference>
<dbReference type="PANTHER" id="PTHR43333">
    <property type="entry name" value="2-HACID_DH_C DOMAIN-CONTAINING PROTEIN"/>
    <property type="match status" value="1"/>
</dbReference>
<dbReference type="PROSITE" id="PS00895">
    <property type="entry name" value="3_HYDROXYISOBUT_DH"/>
    <property type="match status" value="1"/>
</dbReference>
<keyword evidence="1" id="KW-0560">Oxidoreductase</keyword>
<reference evidence="4 5" key="1">
    <citation type="submission" date="2023-08" db="EMBL/GenBank/DDBJ databases">
        <authorList>
            <person name="Roldan D.M."/>
            <person name="Menes R.J."/>
        </authorList>
    </citation>
    <scope>NUCLEOTIDE SEQUENCE [LARGE SCALE GENOMIC DNA]</scope>
    <source>
        <strain evidence="4 5">CCM 2812</strain>
    </source>
</reference>
<dbReference type="InterPro" id="IPR002204">
    <property type="entry name" value="3-OH-isobutyrate_DH-rel_CS"/>
</dbReference>
<dbReference type="InterPro" id="IPR006140">
    <property type="entry name" value="D-isomer_DH_NAD-bd"/>
</dbReference>
<evidence type="ECO:0000256" key="1">
    <source>
        <dbReference type="ARBA" id="ARBA00023002"/>
    </source>
</evidence>
<gene>
    <name evidence="4" type="ORF">Q8X39_13955</name>
</gene>
<evidence type="ECO:0000313" key="5">
    <source>
        <dbReference type="Proteomes" id="UP001235760"/>
    </source>
</evidence>
<name>A0ABT9G657_LEPDI</name>
<dbReference type="Pfam" id="PF02826">
    <property type="entry name" value="2-Hacid_dh_C"/>
    <property type="match status" value="1"/>
</dbReference>